<dbReference type="PANTHER" id="PTHR31099:SF49">
    <property type="entry name" value="MYOSIN HEAVY CHAIN-LIKE PROTEIN"/>
    <property type="match status" value="1"/>
</dbReference>
<sequence>MTPPKGITKWKTKFFYIKAAAVVANMTFRNVTETIISETIVVPNAKTVEWFSRLRTIEFEKLTNSKLWVLRMMLTRMNRKAKPVVREKSGEDAALWRMFAPDFEGKVETVACADGEDGFNVTIRDNFRVPKEVALSVELPQGKGIM</sequence>
<dbReference type="Gramene" id="mRNA:HanXRQr2_Chr09g0388581">
    <property type="protein sequence ID" value="mRNA:HanXRQr2_Chr09g0388581"/>
    <property type="gene ID" value="HanXRQr2_Chr09g0388581"/>
</dbReference>
<reference evidence="1" key="1">
    <citation type="journal article" date="2017" name="Nature">
        <title>The sunflower genome provides insights into oil metabolism, flowering and Asterid evolution.</title>
        <authorList>
            <person name="Badouin H."/>
            <person name="Gouzy J."/>
            <person name="Grassa C.J."/>
            <person name="Murat F."/>
            <person name="Staton S.E."/>
            <person name="Cottret L."/>
            <person name="Lelandais-Briere C."/>
            <person name="Owens G.L."/>
            <person name="Carrere S."/>
            <person name="Mayjonade B."/>
            <person name="Legrand L."/>
            <person name="Gill N."/>
            <person name="Kane N.C."/>
            <person name="Bowers J.E."/>
            <person name="Hubner S."/>
            <person name="Bellec A."/>
            <person name="Berard A."/>
            <person name="Berges H."/>
            <person name="Blanchet N."/>
            <person name="Boniface M.C."/>
            <person name="Brunel D."/>
            <person name="Catrice O."/>
            <person name="Chaidir N."/>
            <person name="Claudel C."/>
            <person name="Donnadieu C."/>
            <person name="Faraut T."/>
            <person name="Fievet G."/>
            <person name="Helmstetter N."/>
            <person name="King M."/>
            <person name="Knapp S.J."/>
            <person name="Lai Z."/>
            <person name="Le Paslier M.C."/>
            <person name="Lippi Y."/>
            <person name="Lorenzon L."/>
            <person name="Mandel J.R."/>
            <person name="Marage G."/>
            <person name="Marchand G."/>
            <person name="Marquand E."/>
            <person name="Bret-Mestries E."/>
            <person name="Morien E."/>
            <person name="Nambeesan S."/>
            <person name="Nguyen T."/>
            <person name="Pegot-Espagnet P."/>
            <person name="Pouilly N."/>
            <person name="Raftis F."/>
            <person name="Sallet E."/>
            <person name="Schiex T."/>
            <person name="Thomas J."/>
            <person name="Vandecasteele C."/>
            <person name="Vares D."/>
            <person name="Vear F."/>
            <person name="Vautrin S."/>
            <person name="Crespi M."/>
            <person name="Mangin B."/>
            <person name="Burke J.M."/>
            <person name="Salse J."/>
            <person name="Munos S."/>
            <person name="Vincourt P."/>
            <person name="Rieseberg L.H."/>
            <person name="Langlade N.B."/>
        </authorList>
    </citation>
    <scope>NUCLEOTIDE SEQUENCE</scope>
    <source>
        <tissue evidence="1">Leaves</tissue>
    </source>
</reference>
<evidence type="ECO:0000313" key="2">
    <source>
        <dbReference type="Proteomes" id="UP000215914"/>
    </source>
</evidence>
<accession>A0A9K3I6V0</accession>
<reference evidence="1" key="2">
    <citation type="submission" date="2020-06" db="EMBL/GenBank/DDBJ databases">
        <title>Helianthus annuus Genome sequencing and assembly Release 2.</title>
        <authorList>
            <person name="Gouzy J."/>
            <person name="Langlade N."/>
            <person name="Munos S."/>
        </authorList>
    </citation>
    <scope>NUCLEOTIDE SEQUENCE</scope>
    <source>
        <tissue evidence="1">Leaves</tissue>
    </source>
</reference>
<dbReference type="Proteomes" id="UP000215914">
    <property type="component" value="Unassembled WGS sequence"/>
</dbReference>
<dbReference type="AlphaFoldDB" id="A0A9K3I6V0"/>
<name>A0A9K3I6V0_HELAN</name>
<evidence type="ECO:0000313" key="1">
    <source>
        <dbReference type="EMBL" id="KAF5790906.1"/>
    </source>
</evidence>
<protein>
    <submittedName>
        <fullName evidence="1">Uncharacterized protein</fullName>
    </submittedName>
</protein>
<dbReference type="PANTHER" id="PTHR31099">
    <property type="entry name" value="OS06G0165300 PROTEIN"/>
    <property type="match status" value="1"/>
</dbReference>
<comment type="caution">
    <text evidence="1">The sequence shown here is derived from an EMBL/GenBank/DDBJ whole genome shotgun (WGS) entry which is preliminary data.</text>
</comment>
<organism evidence="1 2">
    <name type="scientific">Helianthus annuus</name>
    <name type="common">Common sunflower</name>
    <dbReference type="NCBI Taxonomy" id="4232"/>
    <lineage>
        <taxon>Eukaryota</taxon>
        <taxon>Viridiplantae</taxon>
        <taxon>Streptophyta</taxon>
        <taxon>Embryophyta</taxon>
        <taxon>Tracheophyta</taxon>
        <taxon>Spermatophyta</taxon>
        <taxon>Magnoliopsida</taxon>
        <taxon>eudicotyledons</taxon>
        <taxon>Gunneridae</taxon>
        <taxon>Pentapetalae</taxon>
        <taxon>asterids</taxon>
        <taxon>campanulids</taxon>
        <taxon>Asterales</taxon>
        <taxon>Asteraceae</taxon>
        <taxon>Asteroideae</taxon>
        <taxon>Heliantheae alliance</taxon>
        <taxon>Heliantheae</taxon>
        <taxon>Helianthus</taxon>
    </lineage>
</organism>
<proteinExistence type="predicted"/>
<dbReference type="EMBL" id="MNCJ02000324">
    <property type="protein sequence ID" value="KAF5790906.1"/>
    <property type="molecule type" value="Genomic_DNA"/>
</dbReference>
<keyword evidence="2" id="KW-1185">Reference proteome</keyword>
<gene>
    <name evidence="1" type="ORF">HanXRQr2_Chr09g0388581</name>
</gene>